<evidence type="ECO:0000256" key="2">
    <source>
        <dbReference type="ARBA" id="ARBA00004429"/>
    </source>
</evidence>
<dbReference type="InterPro" id="IPR036097">
    <property type="entry name" value="HisK_dim/P_sf"/>
</dbReference>
<reference evidence="25 26" key="1">
    <citation type="submission" date="2018-09" db="EMBL/GenBank/DDBJ databases">
        <authorList>
            <person name="Le Fleche-Mateos A."/>
        </authorList>
    </citation>
    <scope>NUCLEOTIDE SEQUENCE [LARGE SCALE GENOMIC DNA]</scope>
    <source>
        <strain evidence="25 26">DSM 30078</strain>
    </source>
</reference>
<dbReference type="InterPro" id="IPR049870">
    <property type="entry name" value="BvgS-like_periplasmic1"/>
</dbReference>
<comment type="subcellular location">
    <subcellularLocation>
        <location evidence="2">Cell inner membrane</location>
        <topology evidence="2">Multi-pass membrane protein</topology>
    </subcellularLocation>
</comment>
<evidence type="ECO:0000256" key="5">
    <source>
        <dbReference type="ARBA" id="ARBA00022519"/>
    </source>
</evidence>
<keyword evidence="5" id="KW-0997">Cell inner membrane</keyword>
<evidence type="ECO:0000256" key="4">
    <source>
        <dbReference type="ARBA" id="ARBA00022475"/>
    </source>
</evidence>
<dbReference type="PROSITE" id="PS50109">
    <property type="entry name" value="HIS_KIN"/>
    <property type="match status" value="1"/>
</dbReference>
<dbReference type="PROSITE" id="PS50894">
    <property type="entry name" value="HPT"/>
    <property type="match status" value="1"/>
</dbReference>
<dbReference type="CDD" id="cd00082">
    <property type="entry name" value="HisKA"/>
    <property type="match status" value="1"/>
</dbReference>
<keyword evidence="26" id="KW-1185">Reference proteome</keyword>
<dbReference type="Pfam" id="PF00512">
    <property type="entry name" value="HisKA"/>
    <property type="match status" value="1"/>
</dbReference>
<feature type="chain" id="PRO_5045698985" description="histidine kinase" evidence="19">
    <location>
        <begin position="32"/>
        <end position="1224"/>
    </location>
</feature>
<evidence type="ECO:0000256" key="13">
    <source>
        <dbReference type="ARBA" id="ARBA00022989"/>
    </source>
</evidence>
<keyword evidence="15 18" id="KW-0472">Membrane</keyword>
<dbReference type="SUPFAM" id="SSF55785">
    <property type="entry name" value="PYP-like sensor domain (PAS domain)"/>
    <property type="match status" value="1"/>
</dbReference>
<keyword evidence="4" id="KW-1003">Cell membrane</keyword>
<dbReference type="InterPro" id="IPR035965">
    <property type="entry name" value="PAS-like_dom_sf"/>
</dbReference>
<dbReference type="Gene3D" id="3.40.50.2300">
    <property type="match status" value="1"/>
</dbReference>
<keyword evidence="9 19" id="KW-0732">Signal</keyword>
<dbReference type="SUPFAM" id="SSF53850">
    <property type="entry name" value="Periplasmic binding protein-like II"/>
    <property type="match status" value="2"/>
</dbReference>
<evidence type="ECO:0000256" key="17">
    <source>
        <dbReference type="PROSITE-ProRule" id="PRU00169"/>
    </source>
</evidence>
<evidence type="ECO:0000313" key="25">
    <source>
        <dbReference type="EMBL" id="RJT12731.1"/>
    </source>
</evidence>
<protein>
    <recommendedName>
        <fullName evidence="3">histidine kinase</fullName>
        <ecNumber evidence="3">2.7.13.3</ecNumber>
    </recommendedName>
</protein>
<keyword evidence="11" id="KW-0418">Kinase</keyword>
<evidence type="ECO:0000256" key="14">
    <source>
        <dbReference type="ARBA" id="ARBA00023012"/>
    </source>
</evidence>
<dbReference type="SMART" id="SM00448">
    <property type="entry name" value="REC"/>
    <property type="match status" value="1"/>
</dbReference>
<proteinExistence type="predicted"/>
<feature type="signal peptide" evidence="19">
    <location>
        <begin position="1"/>
        <end position="31"/>
    </location>
</feature>
<dbReference type="InterPro" id="IPR001789">
    <property type="entry name" value="Sig_transdc_resp-reg_receiver"/>
</dbReference>
<keyword evidence="12" id="KW-0067">ATP-binding</keyword>
<evidence type="ECO:0000259" key="22">
    <source>
        <dbReference type="PROSITE" id="PS50112"/>
    </source>
</evidence>
<dbReference type="CDD" id="cd13707">
    <property type="entry name" value="PBP2_BvgS_D2"/>
    <property type="match status" value="1"/>
</dbReference>
<dbReference type="InterPro" id="IPR011006">
    <property type="entry name" value="CheY-like_superfamily"/>
</dbReference>
<dbReference type="SMART" id="SM00062">
    <property type="entry name" value="PBPb"/>
    <property type="match status" value="2"/>
</dbReference>
<evidence type="ECO:0000256" key="1">
    <source>
        <dbReference type="ARBA" id="ARBA00000085"/>
    </source>
</evidence>
<dbReference type="InterPro" id="IPR005467">
    <property type="entry name" value="His_kinase_dom"/>
</dbReference>
<feature type="domain" description="Response regulatory" evidence="21">
    <location>
        <begin position="980"/>
        <end position="1100"/>
    </location>
</feature>
<feature type="transmembrane region" description="Helical" evidence="18">
    <location>
        <begin position="546"/>
        <end position="566"/>
    </location>
</feature>
<dbReference type="CDD" id="cd00088">
    <property type="entry name" value="HPT"/>
    <property type="match status" value="1"/>
</dbReference>
<dbReference type="InterPro" id="IPR001638">
    <property type="entry name" value="Solute-binding_3/MltF_N"/>
</dbReference>
<dbReference type="InterPro" id="IPR036641">
    <property type="entry name" value="HPT_dom_sf"/>
</dbReference>
<dbReference type="InterPro" id="IPR049871">
    <property type="entry name" value="BvgS-like_periplasmic2"/>
</dbReference>
<dbReference type="Gene3D" id="3.30.450.20">
    <property type="entry name" value="PAS domain"/>
    <property type="match status" value="1"/>
</dbReference>
<dbReference type="SUPFAM" id="SSF55874">
    <property type="entry name" value="ATPase domain of HSP90 chaperone/DNA topoisomerase II/histidine kinase"/>
    <property type="match status" value="1"/>
</dbReference>
<keyword evidence="8 18" id="KW-0812">Transmembrane</keyword>
<name>A0ABX9NYT7_9GAMM</name>
<dbReference type="SUPFAM" id="SSF52172">
    <property type="entry name" value="CheY-like"/>
    <property type="match status" value="1"/>
</dbReference>
<evidence type="ECO:0000256" key="12">
    <source>
        <dbReference type="ARBA" id="ARBA00022840"/>
    </source>
</evidence>
<dbReference type="Pfam" id="PF00497">
    <property type="entry name" value="SBP_bac_3"/>
    <property type="match status" value="2"/>
</dbReference>
<accession>A0ABX9NYT7</accession>
<evidence type="ECO:0000259" key="21">
    <source>
        <dbReference type="PROSITE" id="PS50110"/>
    </source>
</evidence>
<feature type="domain" description="Histidine kinase" evidence="20">
    <location>
        <begin position="731"/>
        <end position="954"/>
    </location>
</feature>
<evidence type="ECO:0000313" key="26">
    <source>
        <dbReference type="Proteomes" id="UP000284119"/>
    </source>
</evidence>
<feature type="modified residue" description="Phosphohistidine" evidence="16">
    <location>
        <position position="1163"/>
    </location>
</feature>
<evidence type="ECO:0000256" key="16">
    <source>
        <dbReference type="PROSITE-ProRule" id="PRU00110"/>
    </source>
</evidence>
<evidence type="ECO:0000256" key="7">
    <source>
        <dbReference type="ARBA" id="ARBA00022679"/>
    </source>
</evidence>
<keyword evidence="6 17" id="KW-0597">Phosphoprotein</keyword>
<comment type="caution">
    <text evidence="25">The sequence shown here is derived from an EMBL/GenBank/DDBJ whole genome shotgun (WGS) entry which is preliminary data.</text>
</comment>
<comment type="catalytic activity">
    <reaction evidence="1">
        <text>ATP + protein L-histidine = ADP + protein N-phospho-L-histidine.</text>
        <dbReference type="EC" id="2.7.13.3"/>
    </reaction>
</comment>
<keyword evidence="13 18" id="KW-1133">Transmembrane helix</keyword>
<feature type="domain" description="PAS" evidence="22">
    <location>
        <begin position="584"/>
        <end position="629"/>
    </location>
</feature>
<dbReference type="InterPro" id="IPR008207">
    <property type="entry name" value="Sig_transdc_His_kin_Hpt_dom"/>
</dbReference>
<dbReference type="Pfam" id="PF00989">
    <property type="entry name" value="PAS"/>
    <property type="match status" value="1"/>
</dbReference>
<organism evidence="25 26">
    <name type="scientific">Rahnella inusitata</name>
    <dbReference type="NCBI Taxonomy" id="58169"/>
    <lineage>
        <taxon>Bacteria</taxon>
        <taxon>Pseudomonadati</taxon>
        <taxon>Pseudomonadota</taxon>
        <taxon>Gammaproteobacteria</taxon>
        <taxon>Enterobacterales</taxon>
        <taxon>Yersiniaceae</taxon>
        <taxon>Rahnella</taxon>
    </lineage>
</organism>
<dbReference type="SUPFAM" id="SSF47384">
    <property type="entry name" value="Homodimeric domain of signal transducing histidine kinase"/>
    <property type="match status" value="1"/>
</dbReference>
<dbReference type="PANTHER" id="PTHR43047:SF72">
    <property type="entry name" value="OSMOSENSING HISTIDINE PROTEIN KINASE SLN1"/>
    <property type="match status" value="1"/>
</dbReference>
<dbReference type="PROSITE" id="PS50113">
    <property type="entry name" value="PAC"/>
    <property type="match status" value="1"/>
</dbReference>
<evidence type="ECO:0000256" key="15">
    <source>
        <dbReference type="ARBA" id="ARBA00023136"/>
    </source>
</evidence>
<evidence type="ECO:0000256" key="18">
    <source>
        <dbReference type="SAM" id="Phobius"/>
    </source>
</evidence>
<dbReference type="CDD" id="cd16922">
    <property type="entry name" value="HATPase_EvgS-ArcB-TorS-like"/>
    <property type="match status" value="1"/>
</dbReference>
<dbReference type="PANTHER" id="PTHR43047">
    <property type="entry name" value="TWO-COMPONENT HISTIDINE PROTEIN KINASE"/>
    <property type="match status" value="1"/>
</dbReference>
<dbReference type="Gene3D" id="3.30.565.10">
    <property type="entry name" value="Histidine kinase-like ATPase, C-terminal domain"/>
    <property type="match status" value="1"/>
</dbReference>
<dbReference type="EC" id="2.7.13.3" evidence="3"/>
<dbReference type="NCBIfam" id="TIGR00229">
    <property type="entry name" value="sensory_box"/>
    <property type="match status" value="1"/>
</dbReference>
<dbReference type="SMART" id="SM00073">
    <property type="entry name" value="HPT"/>
    <property type="match status" value="1"/>
</dbReference>
<dbReference type="Pfam" id="PF00072">
    <property type="entry name" value="Response_reg"/>
    <property type="match status" value="1"/>
</dbReference>
<dbReference type="SUPFAM" id="SSF47226">
    <property type="entry name" value="Histidine-containing phosphotransfer domain, HPT domain"/>
    <property type="match status" value="1"/>
</dbReference>
<dbReference type="Gene3D" id="1.10.287.130">
    <property type="match status" value="1"/>
</dbReference>
<feature type="domain" description="PAC" evidence="23">
    <location>
        <begin position="659"/>
        <end position="713"/>
    </location>
</feature>
<sequence length="1224" mass="135484">MSWMKRILNKGVMLLCALALMLVFDETPVPAAENAQPLQLLSRSPQHDVVPSSIITPEQLAWLAQKKVLTLGISNPQLPPFDITNNRAEFEGITADYIGLIEEMLHVKVDVKIFGSRRAALKALQNGEIDLLGSATQFDQHDANILLSEPYASEQSVLVTRANEKRAMGHYLAGRTLAMAEGFLPADWVRDQYPQASLRIFPSYREAVAAVAFGNADVYLGDLYPISKNFLNNMRVLKFADFPPKTFSFATRDNNQQLLSIINNTLAAVSTEEQLSILQRWHIGRSSMLLSQQIFQLSDDEKAWIERHPLVRVAVINGFAPMTFMDDDGNYRGITIDVLAQIRLRTGINFEIREANSVSELRQMVSEGKADMIGALTPSNDRKQKLLFTRPYMTNAFVMVARQVPGSPASLSEMTGKKLAVIQGTGMIDKIRQQYPQIQLVEAENASDVLAMLDKGQADAALNTLVNSEYQIARYYRNRLRIVSTVGASPAYFSFAVPDMSPALLSILDKVMLSISPDELDVIGNLWRPNNMVASDNFWRENRTSIYAAIGFSLGLLLVSLFWATWLRRQVALKQRAQNALNDQLELMREMINGTPHAIYIRDRDGKLSQFNDSYLQDIGVSRDEVLGKHIADDNLFGDRVQSDKYYRDFLAVMESGQPDFQDRSFTHPVTGQIKTLFHWILPYRDASGTVRGVIGGWLDISDRKKLLEELSQAKEQAEEANRAKTTFLSTMSHEIRTPLNAIIGMLEMSIKAAEEDRVDLQAMEVAFNSANGLVELVGDILDIARIESGKLELNNEPANVRAMTESVIRVFTGLAMQKGLALTLNLGDDCDCEVKIDPLRYKQILSNLIGNAIKFTASGSITVSVSLRATDTDLQREIVMEVRDTGVGISETDLKKLFAPFTQVGNYAQQVRHGTGLGLVICKTLCEKMGGSISIKSQPDFGTRVEARVMAQWVAQGNRINPQTAAPVSEPRAATSPLRILVIDDYRANRLLLTKQLGYLGHQVSEAADGFEGMECWQREPRFDVVITDCNMPRMNGYQVAKAIREAEQQSGAARCLILGFTANAQVEETARCLNAGMDGCLFKPSTLQDLADWLDQVSPPSAKPGDAAGDFVTSLAALTGGDSALMVQLTQELQRSNREDRALLQQALQHLDVDELAELAHKISGGARIVAATSLVTACQTLESACKTLPPKRVEVQQAANALLQAIDIFLNVLEETLASQK</sequence>
<evidence type="ECO:0000256" key="10">
    <source>
        <dbReference type="ARBA" id="ARBA00022741"/>
    </source>
</evidence>
<dbReference type="Pfam" id="PF01627">
    <property type="entry name" value="Hpt"/>
    <property type="match status" value="1"/>
</dbReference>
<dbReference type="InterPro" id="IPR003594">
    <property type="entry name" value="HATPase_dom"/>
</dbReference>
<dbReference type="Gene3D" id="3.40.190.10">
    <property type="entry name" value="Periplasmic binding protein-like II"/>
    <property type="match status" value="4"/>
</dbReference>
<keyword evidence="10" id="KW-0547">Nucleotide-binding</keyword>
<dbReference type="SMART" id="SM00091">
    <property type="entry name" value="PAS"/>
    <property type="match status" value="1"/>
</dbReference>
<dbReference type="SMART" id="SM00387">
    <property type="entry name" value="HATPase_c"/>
    <property type="match status" value="1"/>
</dbReference>
<evidence type="ECO:0000256" key="19">
    <source>
        <dbReference type="SAM" id="SignalP"/>
    </source>
</evidence>
<dbReference type="SMART" id="SM00388">
    <property type="entry name" value="HisKA"/>
    <property type="match status" value="1"/>
</dbReference>
<feature type="domain" description="HPt" evidence="24">
    <location>
        <begin position="1124"/>
        <end position="1223"/>
    </location>
</feature>
<dbReference type="Pfam" id="PF02518">
    <property type="entry name" value="HATPase_c"/>
    <property type="match status" value="1"/>
</dbReference>
<dbReference type="Proteomes" id="UP000284119">
    <property type="component" value="Unassembled WGS sequence"/>
</dbReference>
<dbReference type="PROSITE" id="PS50112">
    <property type="entry name" value="PAS"/>
    <property type="match status" value="1"/>
</dbReference>
<dbReference type="CDD" id="cd17546">
    <property type="entry name" value="REC_hyHK_CKI1_RcsC-like"/>
    <property type="match status" value="1"/>
</dbReference>
<evidence type="ECO:0000259" key="20">
    <source>
        <dbReference type="PROSITE" id="PS50109"/>
    </source>
</evidence>
<dbReference type="InterPro" id="IPR000014">
    <property type="entry name" value="PAS"/>
</dbReference>
<dbReference type="CDD" id="cd00130">
    <property type="entry name" value="PAS"/>
    <property type="match status" value="1"/>
</dbReference>
<evidence type="ECO:0000256" key="3">
    <source>
        <dbReference type="ARBA" id="ARBA00012438"/>
    </source>
</evidence>
<evidence type="ECO:0000256" key="9">
    <source>
        <dbReference type="ARBA" id="ARBA00022729"/>
    </source>
</evidence>
<dbReference type="InterPro" id="IPR000700">
    <property type="entry name" value="PAS-assoc_C"/>
</dbReference>
<evidence type="ECO:0000256" key="11">
    <source>
        <dbReference type="ARBA" id="ARBA00022777"/>
    </source>
</evidence>
<dbReference type="InterPro" id="IPR036890">
    <property type="entry name" value="HATPase_C_sf"/>
</dbReference>
<dbReference type="PRINTS" id="PR00344">
    <property type="entry name" value="BCTRLSENSOR"/>
</dbReference>
<evidence type="ECO:0000259" key="24">
    <source>
        <dbReference type="PROSITE" id="PS50894"/>
    </source>
</evidence>
<gene>
    <name evidence="25" type="ORF">D5396_12135</name>
</gene>
<dbReference type="EMBL" id="RAHG01000005">
    <property type="protein sequence ID" value="RJT12731.1"/>
    <property type="molecule type" value="Genomic_DNA"/>
</dbReference>
<dbReference type="Gene3D" id="1.20.120.160">
    <property type="entry name" value="HPT domain"/>
    <property type="match status" value="1"/>
</dbReference>
<keyword evidence="7" id="KW-0808">Transferase</keyword>
<evidence type="ECO:0000256" key="6">
    <source>
        <dbReference type="ARBA" id="ARBA00022553"/>
    </source>
</evidence>
<keyword evidence="14" id="KW-0902">Two-component regulatory system</keyword>
<feature type="modified residue" description="4-aspartylphosphate" evidence="17">
    <location>
        <position position="1030"/>
    </location>
</feature>
<dbReference type="InterPro" id="IPR004358">
    <property type="entry name" value="Sig_transdc_His_kin-like_C"/>
</dbReference>
<evidence type="ECO:0000256" key="8">
    <source>
        <dbReference type="ARBA" id="ARBA00022692"/>
    </source>
</evidence>
<dbReference type="PROSITE" id="PS50110">
    <property type="entry name" value="RESPONSE_REGULATORY"/>
    <property type="match status" value="1"/>
</dbReference>
<dbReference type="InterPro" id="IPR013767">
    <property type="entry name" value="PAS_fold"/>
</dbReference>
<evidence type="ECO:0000259" key="23">
    <source>
        <dbReference type="PROSITE" id="PS50113"/>
    </source>
</evidence>
<dbReference type="CDD" id="cd13705">
    <property type="entry name" value="PBP2_BvgS_D1"/>
    <property type="match status" value="1"/>
</dbReference>
<dbReference type="InterPro" id="IPR003661">
    <property type="entry name" value="HisK_dim/P_dom"/>
</dbReference>